<keyword evidence="11" id="KW-1185">Reference proteome</keyword>
<dbReference type="InterPro" id="IPR004593">
    <property type="entry name" value="SbcD"/>
</dbReference>
<comment type="function">
    <text evidence="7">SbcCD cleaves DNA hairpin structures. These structures can inhibit DNA replication and are intermediates in certain DNA recombination reactions. The complex acts as a 3'-&gt;5' double strand exonuclease that can open hairpins. It also has a 5' single-strand endonuclease activity.</text>
</comment>
<dbReference type="InterPro" id="IPR004843">
    <property type="entry name" value="Calcineurin-like_PHP"/>
</dbReference>
<feature type="domain" description="Calcineurin-like phosphoesterase" evidence="8">
    <location>
        <begin position="1"/>
        <end position="219"/>
    </location>
</feature>
<proteinExistence type="inferred from homology"/>
<evidence type="ECO:0000256" key="6">
    <source>
        <dbReference type="ARBA" id="ARBA00022839"/>
    </source>
</evidence>
<evidence type="ECO:0000313" key="11">
    <source>
        <dbReference type="Proteomes" id="UP000215316"/>
    </source>
</evidence>
<dbReference type="EMBL" id="MZMQ01000001">
    <property type="protein sequence ID" value="OQJ61933.1"/>
    <property type="molecule type" value="Genomic_DNA"/>
</dbReference>
<evidence type="ECO:0000256" key="4">
    <source>
        <dbReference type="ARBA" id="ARBA00022722"/>
    </source>
</evidence>
<dbReference type="GO" id="GO:0006260">
    <property type="term" value="P:DNA replication"/>
    <property type="evidence" value="ECO:0007669"/>
    <property type="project" value="UniProtKB-KW"/>
</dbReference>
<dbReference type="GO" id="GO:0008408">
    <property type="term" value="F:3'-5' exonuclease activity"/>
    <property type="evidence" value="ECO:0007669"/>
    <property type="project" value="InterPro"/>
</dbReference>
<keyword evidence="5 7" id="KW-0378">Hydrolase</keyword>
<dbReference type="AlphaFoldDB" id="A0A225CHP5"/>
<dbReference type="Gene3D" id="3.60.21.10">
    <property type="match status" value="1"/>
</dbReference>
<keyword evidence="7" id="KW-0255">Endonuclease</keyword>
<dbReference type="SUPFAM" id="SSF56300">
    <property type="entry name" value="Metallo-dependent phosphatases"/>
    <property type="match status" value="1"/>
</dbReference>
<comment type="similarity">
    <text evidence="1 7">Belongs to the SbcD family.</text>
</comment>
<comment type="subunit">
    <text evidence="2 7">Heterodimer of SbcC and SbcD.</text>
</comment>
<keyword evidence="7" id="KW-0235">DNA replication</keyword>
<dbReference type="Pfam" id="PF12320">
    <property type="entry name" value="SbcD_C"/>
    <property type="match status" value="1"/>
</dbReference>
<keyword evidence="6 7" id="KW-0269">Exonuclease</keyword>
<dbReference type="InterPro" id="IPR041796">
    <property type="entry name" value="Mre11_N"/>
</dbReference>
<keyword evidence="7" id="KW-0233">DNA recombination</keyword>
<reference evidence="10" key="1">
    <citation type="submission" date="2017-08" db="EMBL/GenBank/DDBJ databases">
        <title>Genomes of multiple Clavibacter strains from different subspecies.</title>
        <authorList>
            <person name="Yuan X.-K."/>
            <person name="Li X.-S."/>
            <person name="Nie J."/>
            <person name="De Boer S.H."/>
        </authorList>
    </citation>
    <scope>NUCLEOTIDE SEQUENCE [LARGE SCALE GENOMIC DNA]</scope>
    <source>
        <strain evidence="10">ATCC 33566</strain>
    </source>
</reference>
<evidence type="ECO:0000259" key="9">
    <source>
        <dbReference type="Pfam" id="PF12320"/>
    </source>
</evidence>
<gene>
    <name evidence="7" type="primary">sbcD</name>
    <name evidence="10" type="ORF">B5P24_02260</name>
</gene>
<dbReference type="GO" id="GO:0004519">
    <property type="term" value="F:endonuclease activity"/>
    <property type="evidence" value="ECO:0007669"/>
    <property type="project" value="UniProtKB-KW"/>
</dbReference>
<dbReference type="GO" id="GO:0006310">
    <property type="term" value="P:DNA recombination"/>
    <property type="evidence" value="ECO:0007669"/>
    <property type="project" value="UniProtKB-KW"/>
</dbReference>
<dbReference type="InterPro" id="IPR050535">
    <property type="entry name" value="DNA_Repair-Maintenance_Comp"/>
</dbReference>
<evidence type="ECO:0000256" key="3">
    <source>
        <dbReference type="ARBA" id="ARBA00013365"/>
    </source>
</evidence>
<sequence length="390" mass="41321">MRILHTSDWHLGRTLHGEDLHAHHAAFLDHLVALVEEREVDVVLVAGDVYDRAVPGVPSVTLLGDALARLSAHATVIVTPGNHDSAARLGFASGLLRDGVRILASAEALDVPVVLDDVDGPVAIYGVPYLDPDAVRASLAAADAPPLPRSHEAVLGAAMDRVRADAAGRPEARVVVVAHAFVTGAAPSESERDIRVGGFDQVPASVFRGADYVALGHLHGAQEVRAEQPGIRAPRIRYSGSPLAFSFGERMQRKSSALVELAADGSTTVELIDAPVPRRLDEVTGTLAEITDGRHADLADAWLRVHVTDPVHPAHLVARVREALPHALVVLHEPEGRVEGVRSRVVDATTDPLEVAADFVEHATGAPPTDAEALVLRQAYEQALAADRSA</sequence>
<evidence type="ECO:0000256" key="5">
    <source>
        <dbReference type="ARBA" id="ARBA00022801"/>
    </source>
</evidence>
<feature type="domain" description="Nuclease SbcCD subunit D C-terminal" evidence="9">
    <location>
        <begin position="277"/>
        <end position="362"/>
    </location>
</feature>
<comment type="caution">
    <text evidence="10">The sequence shown here is derived from an EMBL/GenBank/DDBJ whole genome shotgun (WGS) entry which is preliminary data.</text>
</comment>
<dbReference type="PANTHER" id="PTHR30337:SF0">
    <property type="entry name" value="NUCLEASE SBCCD SUBUNIT D"/>
    <property type="match status" value="1"/>
</dbReference>
<organism evidence="10 11">
    <name type="scientific">Clavibacter tessellarius</name>
    <dbReference type="NCBI Taxonomy" id="31965"/>
    <lineage>
        <taxon>Bacteria</taxon>
        <taxon>Bacillati</taxon>
        <taxon>Actinomycetota</taxon>
        <taxon>Actinomycetes</taxon>
        <taxon>Micrococcales</taxon>
        <taxon>Microbacteriaceae</taxon>
        <taxon>Clavibacter</taxon>
    </lineage>
</organism>
<evidence type="ECO:0000256" key="2">
    <source>
        <dbReference type="ARBA" id="ARBA00011322"/>
    </source>
</evidence>
<dbReference type="OrthoDB" id="9773856at2"/>
<dbReference type="Proteomes" id="UP000215316">
    <property type="component" value="Unassembled WGS sequence"/>
</dbReference>
<evidence type="ECO:0000256" key="1">
    <source>
        <dbReference type="ARBA" id="ARBA00010555"/>
    </source>
</evidence>
<protein>
    <recommendedName>
        <fullName evidence="3 7">Nuclease SbcCD subunit D</fullName>
    </recommendedName>
</protein>
<keyword evidence="4 7" id="KW-0540">Nuclease</keyword>
<dbReference type="InterPro" id="IPR029052">
    <property type="entry name" value="Metallo-depent_PP-like"/>
</dbReference>
<dbReference type="Pfam" id="PF00149">
    <property type="entry name" value="Metallophos"/>
    <property type="match status" value="1"/>
</dbReference>
<evidence type="ECO:0000313" key="10">
    <source>
        <dbReference type="EMBL" id="OQJ61933.1"/>
    </source>
</evidence>
<dbReference type="CDD" id="cd00840">
    <property type="entry name" value="MPP_Mre11_N"/>
    <property type="match status" value="1"/>
</dbReference>
<dbReference type="PANTHER" id="PTHR30337">
    <property type="entry name" value="COMPONENT OF ATP-DEPENDENT DSDNA EXONUCLEASE"/>
    <property type="match status" value="1"/>
</dbReference>
<dbReference type="NCBIfam" id="TIGR00619">
    <property type="entry name" value="sbcd"/>
    <property type="match status" value="1"/>
</dbReference>
<accession>A0A225CHP5</accession>
<evidence type="ECO:0000256" key="7">
    <source>
        <dbReference type="RuleBase" id="RU363069"/>
    </source>
</evidence>
<dbReference type="RefSeq" id="WP_094126332.1">
    <property type="nucleotide sequence ID" value="NZ_CP040788.1"/>
</dbReference>
<name>A0A225CHP5_9MICO</name>
<evidence type="ECO:0000259" key="8">
    <source>
        <dbReference type="Pfam" id="PF00149"/>
    </source>
</evidence>
<dbReference type="InterPro" id="IPR026843">
    <property type="entry name" value="SbcD_C"/>
</dbReference>